<evidence type="ECO:0000313" key="1">
    <source>
        <dbReference type="EMBL" id="GIQ86935.1"/>
    </source>
</evidence>
<organism evidence="1 2">
    <name type="scientific">Kipferlia bialata</name>
    <dbReference type="NCBI Taxonomy" id="797122"/>
    <lineage>
        <taxon>Eukaryota</taxon>
        <taxon>Metamonada</taxon>
        <taxon>Carpediemonas-like organisms</taxon>
        <taxon>Kipferlia</taxon>
    </lineage>
</organism>
<sequence length="1690" mass="165685">YAADEGVTIACDLVVEGGVELQGSGTLSLDGQEFLGVDANGLTLTGPTGKGLVIESSDSLSLSAADVRIGLTDTSETAVAGALSVDTIGSTGTGDLSVDSQTELSLGTDTALTTVGRASGRLSLQGELSVIDGTGTITLGSATRDVDIGGTLNVERLSSAGDLVVQPLVGDLQLNGGADQSVFLGVSQTDRVAVYAPLHVGTLTTVETEDEMILTPGAGNNLLVTLDAGGEMRVRDDSSVSLLTVTETAMTAHVSLSATSLETSSISSSGDIDVALSHGYGFSVDLQGSDAVFGVTSNGSSLLTVSTESISDPSIVSTATSLSHSGSVALGTTAGGSSYHIDGSQDLDIYAANAKDLTLDAQSGNIYIGPTASDVHIGSAATASALYGSVQVEGSLSAGSNASVMFSDPITGLSGGSLVLGSALTTDSIDLYISAGGSAFLQCSYGDQVTIGGAADPVLVVDPSQATVSIDADTTVSGDLSVSGQVTADDLVVDSINIRDNVIVSSSPVVVNGVSFQSGTVYVDGGDLLLDGNSIEASAPISAPSVVASTYTAGTVEYSGTSVSDTAGTLSVYAASYLMYTSPGVSLPLAYASSASELVIAPSFPSVSLGGVEIENSGLTVGSTVGTTLTADGLTRATTISIDPGVTTPYVYTDTLRPHSSTGSTVTVDADDFTVTGTVGCDKVTVGGVTVSSSKVTGAAGFAVYCDELNVAGYEAIVYDNGKMVIGDTETVKITTLEAGSLSTSTILSTGGFTVGEITIEDGDITGTGDVGLFSGNSQYVSVNDVLFGTDRSVTALSLSLDDSLSVNGIVLGSRAISYAGSLGLQGLEITDNEISHSSAVVFDAPRVQYNNLEMVHLGLTTTLSTDAVETSSLTVGGASSLVFSSGSISSTGSISVSATSLDLEGVTLVGGTIDATSAVLASATVSGSLYVGTSSDTALDPSSVTTGSLRCGTASLQDENGDYVSVLRYDTGSSTVQLGQAARAVQILSLDGVVMDDLRVTGSTISSGSTYSLSLDAPSVIATGSVSVAGDVEIGTVSLADSGGSLGVASVSATLLDVGSLTLTASSISSASGGVTVEDVTVSGATLSAPSAIDVYPGLTVGDISLTAADSTLTATAVSTSSVSVGSLGLTPAGITGGALSIASTSLDLNGVSVLAGGVEAASVTLGSVALTSSGLSSGADFTVTADSFSLGSQTSSTEILRISADDASVVLGDSSTPVSLVGSSVAIESLTVSGGDVSTDVALTLAGLGGVEVNGLTIGSGDSLSFDGTSVAVSAASSTLSVSAGLEVVSLAVGLVEVASDSITCSSSLGIQDLSVSGTTVSGASVSLSAATVSIGDAVFSGLTGTSLSLSSSLDVTEVVVGALSLQYDALTTSGDLTLSVDGTLSVNGAVFDSGVVTASSLVTGGVSLTAAAGLVSPSLPVSAMSYVLDDGVSSEAGLYLETGAVVLGTSTADLEVRGANISLAGLTLVGTTLSAPSTLSVDCSLAVSNGLVADQVTIGSASLTEAGGTLTLDSSVVAMDHVVVGSLDLSGHTISSADSISVIEGIKVYDGASLSAADGGSVTFASPLVVSDVSFGNLSLSEFSISGDSLSVDAEAVRLSDGAGGYGSALVALGTELRVGTGWGSTYIGGISISSNTLSSTADIAVASPTSFSDVVTFDVNPTFPAPLSVPSLESTSVSVGSLYSSD</sequence>
<feature type="non-terminal residue" evidence="1">
    <location>
        <position position="1690"/>
    </location>
</feature>
<dbReference type="InterPro" id="IPR006626">
    <property type="entry name" value="PbH1"/>
</dbReference>
<proteinExistence type="predicted"/>
<evidence type="ECO:0000313" key="2">
    <source>
        <dbReference type="Proteomes" id="UP000265618"/>
    </source>
</evidence>
<dbReference type="Proteomes" id="UP000265618">
    <property type="component" value="Unassembled WGS sequence"/>
</dbReference>
<dbReference type="EMBL" id="BDIP01002862">
    <property type="protein sequence ID" value="GIQ86935.1"/>
    <property type="molecule type" value="Genomic_DNA"/>
</dbReference>
<accession>A0A9K3D3H8</accession>
<dbReference type="SMART" id="SM00710">
    <property type="entry name" value="PbH1"/>
    <property type="match status" value="8"/>
</dbReference>
<keyword evidence="2" id="KW-1185">Reference proteome</keyword>
<feature type="non-terminal residue" evidence="1">
    <location>
        <position position="1"/>
    </location>
</feature>
<comment type="caution">
    <text evidence="1">The sequence shown here is derived from an EMBL/GenBank/DDBJ whole genome shotgun (WGS) entry which is preliminary data.</text>
</comment>
<protein>
    <submittedName>
        <fullName evidence="1">Uncharacterized protein</fullName>
    </submittedName>
</protein>
<name>A0A9K3D3H8_9EUKA</name>
<gene>
    <name evidence="1" type="ORF">KIPB_008877</name>
</gene>
<reference evidence="1 2" key="1">
    <citation type="journal article" date="2018" name="PLoS ONE">
        <title>The draft genome of Kipferlia bialata reveals reductive genome evolution in fornicate parasites.</title>
        <authorList>
            <person name="Tanifuji G."/>
            <person name="Takabayashi S."/>
            <person name="Kume K."/>
            <person name="Takagi M."/>
            <person name="Nakayama T."/>
            <person name="Kamikawa R."/>
            <person name="Inagaki Y."/>
            <person name="Hashimoto T."/>
        </authorList>
    </citation>
    <scope>NUCLEOTIDE SEQUENCE [LARGE SCALE GENOMIC DNA]</scope>
    <source>
        <strain evidence="1">NY0173</strain>
    </source>
</reference>